<keyword evidence="4 5" id="KW-0472">Membrane</keyword>
<feature type="transmembrane region" description="Helical" evidence="5">
    <location>
        <begin position="42"/>
        <end position="64"/>
    </location>
</feature>
<evidence type="ECO:0000313" key="8">
    <source>
        <dbReference type="Proteomes" id="UP000178315"/>
    </source>
</evidence>
<feature type="transmembrane region" description="Helical" evidence="5">
    <location>
        <begin position="107"/>
        <end position="130"/>
    </location>
</feature>
<dbReference type="InterPro" id="IPR009908">
    <property type="entry name" value="Methylamine_util_MauE"/>
</dbReference>
<name>A0A1G2A9E1_9BACT</name>
<accession>A0A1G2A9E1</accession>
<evidence type="ECO:0000256" key="5">
    <source>
        <dbReference type="SAM" id="Phobius"/>
    </source>
</evidence>
<feature type="transmembrane region" description="Helical" evidence="5">
    <location>
        <begin position="71"/>
        <end position="95"/>
    </location>
</feature>
<feature type="transmembrane region" description="Helical" evidence="5">
    <location>
        <begin position="14"/>
        <end position="36"/>
    </location>
</feature>
<dbReference type="Proteomes" id="UP000178315">
    <property type="component" value="Unassembled WGS sequence"/>
</dbReference>
<keyword evidence="2 5" id="KW-0812">Transmembrane</keyword>
<evidence type="ECO:0000256" key="3">
    <source>
        <dbReference type="ARBA" id="ARBA00022989"/>
    </source>
</evidence>
<evidence type="ECO:0000256" key="4">
    <source>
        <dbReference type="ARBA" id="ARBA00023136"/>
    </source>
</evidence>
<dbReference type="PANTHER" id="PTHR33452">
    <property type="entry name" value="OXIDOREDUCTASE CATD-RELATED"/>
    <property type="match status" value="1"/>
</dbReference>
<comment type="caution">
    <text evidence="7">The sequence shown here is derived from an EMBL/GenBank/DDBJ whole genome shotgun (WGS) entry which is preliminary data.</text>
</comment>
<sequence length="146" mass="15486">MHQFTQKDFDLSSLVLRVALGAYFIIAGLAQIVNYAGFAGNISGYAIVSYIPYAGVQGVVSALFPWIELTLGLLLVLGLATTISALLAALISFMFTVVNGFIEGASIARDVLFIAVSLALMLMGGGGYSLDHRVRGKGKRIGNQKK</sequence>
<comment type="subcellular location">
    <subcellularLocation>
        <location evidence="1">Membrane</location>
        <topology evidence="1">Multi-pass membrane protein</topology>
    </subcellularLocation>
</comment>
<dbReference type="Pfam" id="PF07291">
    <property type="entry name" value="MauE"/>
    <property type="match status" value="1"/>
</dbReference>
<dbReference type="InterPro" id="IPR051907">
    <property type="entry name" value="DoxX-like_oxidoreductase"/>
</dbReference>
<keyword evidence="3 5" id="KW-1133">Transmembrane helix</keyword>
<evidence type="ECO:0000259" key="6">
    <source>
        <dbReference type="Pfam" id="PF07291"/>
    </source>
</evidence>
<feature type="domain" description="Methylamine utilisation protein MauE" evidence="6">
    <location>
        <begin position="13"/>
        <end position="98"/>
    </location>
</feature>
<gene>
    <name evidence="7" type="ORF">A3H61_04700</name>
</gene>
<dbReference type="AlphaFoldDB" id="A0A1G2A9E1"/>
<dbReference type="GO" id="GO:0030416">
    <property type="term" value="P:methylamine metabolic process"/>
    <property type="evidence" value="ECO:0007669"/>
    <property type="project" value="InterPro"/>
</dbReference>
<dbReference type="PANTHER" id="PTHR33452:SF1">
    <property type="entry name" value="INNER MEMBRANE PROTEIN YPHA-RELATED"/>
    <property type="match status" value="1"/>
</dbReference>
<organism evidence="7 8">
    <name type="scientific">Candidatus Jacksonbacteria bacterium RIFCSPLOWO2_02_FULL_44_20</name>
    <dbReference type="NCBI Taxonomy" id="1798460"/>
    <lineage>
        <taxon>Bacteria</taxon>
        <taxon>Candidatus Jacksoniibacteriota</taxon>
    </lineage>
</organism>
<dbReference type="GO" id="GO:0005886">
    <property type="term" value="C:plasma membrane"/>
    <property type="evidence" value="ECO:0007669"/>
    <property type="project" value="TreeGrafter"/>
</dbReference>
<proteinExistence type="predicted"/>
<reference evidence="7 8" key="1">
    <citation type="journal article" date="2016" name="Nat. Commun.">
        <title>Thousands of microbial genomes shed light on interconnected biogeochemical processes in an aquifer system.</title>
        <authorList>
            <person name="Anantharaman K."/>
            <person name="Brown C.T."/>
            <person name="Hug L.A."/>
            <person name="Sharon I."/>
            <person name="Castelle C.J."/>
            <person name="Probst A.J."/>
            <person name="Thomas B.C."/>
            <person name="Singh A."/>
            <person name="Wilkins M.J."/>
            <person name="Karaoz U."/>
            <person name="Brodie E.L."/>
            <person name="Williams K.H."/>
            <person name="Hubbard S.S."/>
            <person name="Banfield J.F."/>
        </authorList>
    </citation>
    <scope>NUCLEOTIDE SEQUENCE [LARGE SCALE GENOMIC DNA]</scope>
</reference>
<protein>
    <recommendedName>
        <fullName evidence="6">Methylamine utilisation protein MauE domain-containing protein</fullName>
    </recommendedName>
</protein>
<evidence type="ECO:0000256" key="2">
    <source>
        <dbReference type="ARBA" id="ARBA00022692"/>
    </source>
</evidence>
<evidence type="ECO:0000313" key="7">
    <source>
        <dbReference type="EMBL" id="OGY73422.1"/>
    </source>
</evidence>
<evidence type="ECO:0000256" key="1">
    <source>
        <dbReference type="ARBA" id="ARBA00004141"/>
    </source>
</evidence>
<dbReference type="EMBL" id="MHJU01000012">
    <property type="protein sequence ID" value="OGY73422.1"/>
    <property type="molecule type" value="Genomic_DNA"/>
</dbReference>